<dbReference type="GO" id="GO:0005886">
    <property type="term" value="C:plasma membrane"/>
    <property type="evidence" value="ECO:0007669"/>
    <property type="project" value="UniProtKB-SubCell"/>
</dbReference>
<dbReference type="InterPro" id="IPR050366">
    <property type="entry name" value="BP-dependent_transpt_permease"/>
</dbReference>
<dbReference type="CDD" id="cd06261">
    <property type="entry name" value="TM_PBP2"/>
    <property type="match status" value="1"/>
</dbReference>
<keyword evidence="4 7" id="KW-0812">Transmembrane</keyword>
<gene>
    <name evidence="9" type="ORF">DFR71_0611</name>
</gene>
<comment type="caution">
    <text evidence="9">The sequence shown here is derived from an EMBL/GenBank/DDBJ whole genome shotgun (WGS) entry which is preliminary data.</text>
</comment>
<dbReference type="STRING" id="1210063.GCA_001612665_03108"/>
<evidence type="ECO:0000256" key="2">
    <source>
        <dbReference type="ARBA" id="ARBA00022448"/>
    </source>
</evidence>
<feature type="transmembrane region" description="Helical" evidence="7">
    <location>
        <begin position="82"/>
        <end position="106"/>
    </location>
</feature>
<dbReference type="SUPFAM" id="SSF161098">
    <property type="entry name" value="MetI-like"/>
    <property type="match status" value="1"/>
</dbReference>
<comment type="similarity">
    <text evidence="7">Belongs to the binding-protein-dependent transport system permease family.</text>
</comment>
<feature type="transmembrane region" description="Helical" evidence="7">
    <location>
        <begin position="249"/>
        <end position="274"/>
    </location>
</feature>
<evidence type="ECO:0000313" key="10">
    <source>
        <dbReference type="Proteomes" id="UP000294856"/>
    </source>
</evidence>
<keyword evidence="10" id="KW-1185">Reference proteome</keyword>
<dbReference type="RefSeq" id="WP_067450680.1">
    <property type="nucleotide sequence ID" value="NZ_SMFR01000001.1"/>
</dbReference>
<dbReference type="EMBL" id="SMFR01000001">
    <property type="protein sequence ID" value="TCJ99629.1"/>
    <property type="molecule type" value="Genomic_DNA"/>
</dbReference>
<dbReference type="Proteomes" id="UP000294856">
    <property type="component" value="Unassembled WGS sequence"/>
</dbReference>
<evidence type="ECO:0000256" key="5">
    <source>
        <dbReference type="ARBA" id="ARBA00022989"/>
    </source>
</evidence>
<organism evidence="9 10">
    <name type="scientific">Nocardia alba</name>
    <dbReference type="NCBI Taxonomy" id="225051"/>
    <lineage>
        <taxon>Bacteria</taxon>
        <taxon>Bacillati</taxon>
        <taxon>Actinomycetota</taxon>
        <taxon>Actinomycetes</taxon>
        <taxon>Mycobacteriales</taxon>
        <taxon>Nocardiaceae</taxon>
        <taxon>Nocardia</taxon>
    </lineage>
</organism>
<sequence length="284" mass="30116">MGERWRELTHEAARRRLFLALAVLVAVALYAVIAPWVDGVDERLTDFANARQAPSGQWWFGTDSAGRSLFVRIAAALRTSLIVAACAAAVSTVIGVLVGAVSALAGGWVDRVVMRFADTANALPHLLLGIVIVALFRGNALAVVLSIGLTHWVQVARIVRAESLSLREREYVSAAVVAGASRTHLLIGHVLPAVAPQALIAVVLLLPHAIWHESTLSFLGFGLPPHEPSLGTLLEEARTSLLLGGWWTLVFPAGLLVLTTVAVAVAGSSLRGLLAPPKPSRMAR</sequence>
<feature type="transmembrane region" description="Helical" evidence="7">
    <location>
        <begin position="16"/>
        <end position="37"/>
    </location>
</feature>
<feature type="domain" description="ABC transmembrane type-1" evidence="8">
    <location>
        <begin position="77"/>
        <end position="267"/>
    </location>
</feature>
<dbReference type="PROSITE" id="PS50928">
    <property type="entry name" value="ABC_TM1"/>
    <property type="match status" value="1"/>
</dbReference>
<feature type="transmembrane region" description="Helical" evidence="7">
    <location>
        <begin position="126"/>
        <end position="150"/>
    </location>
</feature>
<dbReference type="OrthoDB" id="9812701at2"/>
<evidence type="ECO:0000256" key="3">
    <source>
        <dbReference type="ARBA" id="ARBA00022475"/>
    </source>
</evidence>
<keyword evidence="5 7" id="KW-1133">Transmembrane helix</keyword>
<protein>
    <submittedName>
        <fullName evidence="9">Peptide/nickel transport system permease protein</fullName>
    </submittedName>
</protein>
<evidence type="ECO:0000256" key="1">
    <source>
        <dbReference type="ARBA" id="ARBA00004651"/>
    </source>
</evidence>
<reference evidence="9 10" key="1">
    <citation type="submission" date="2019-03" db="EMBL/GenBank/DDBJ databases">
        <title>Genomic Encyclopedia of Type Strains, Phase IV (KMG-IV): sequencing the most valuable type-strain genomes for metagenomic binning, comparative biology and taxonomic classification.</title>
        <authorList>
            <person name="Goeker M."/>
        </authorList>
    </citation>
    <scope>NUCLEOTIDE SEQUENCE [LARGE SCALE GENOMIC DNA]</scope>
    <source>
        <strain evidence="9 10">DSM 44684</strain>
    </source>
</reference>
<evidence type="ECO:0000313" key="9">
    <source>
        <dbReference type="EMBL" id="TCJ99629.1"/>
    </source>
</evidence>
<feature type="transmembrane region" description="Helical" evidence="7">
    <location>
        <begin position="190"/>
        <end position="211"/>
    </location>
</feature>
<dbReference type="AlphaFoldDB" id="A0A4R1G0K2"/>
<evidence type="ECO:0000256" key="4">
    <source>
        <dbReference type="ARBA" id="ARBA00022692"/>
    </source>
</evidence>
<evidence type="ECO:0000256" key="6">
    <source>
        <dbReference type="ARBA" id="ARBA00023136"/>
    </source>
</evidence>
<dbReference type="Pfam" id="PF00528">
    <property type="entry name" value="BPD_transp_1"/>
    <property type="match status" value="1"/>
</dbReference>
<dbReference type="GO" id="GO:0055085">
    <property type="term" value="P:transmembrane transport"/>
    <property type="evidence" value="ECO:0007669"/>
    <property type="project" value="InterPro"/>
</dbReference>
<dbReference type="InterPro" id="IPR035906">
    <property type="entry name" value="MetI-like_sf"/>
</dbReference>
<keyword evidence="6 7" id="KW-0472">Membrane</keyword>
<name>A0A4R1G0K2_9NOCA</name>
<dbReference type="Gene3D" id="1.10.3720.10">
    <property type="entry name" value="MetI-like"/>
    <property type="match status" value="1"/>
</dbReference>
<evidence type="ECO:0000259" key="8">
    <source>
        <dbReference type="PROSITE" id="PS50928"/>
    </source>
</evidence>
<keyword evidence="2 7" id="KW-0813">Transport</keyword>
<proteinExistence type="inferred from homology"/>
<dbReference type="PANTHER" id="PTHR43386">
    <property type="entry name" value="OLIGOPEPTIDE TRANSPORT SYSTEM PERMEASE PROTEIN APPC"/>
    <property type="match status" value="1"/>
</dbReference>
<accession>A0A4R1G0K2</accession>
<dbReference type="InterPro" id="IPR000515">
    <property type="entry name" value="MetI-like"/>
</dbReference>
<keyword evidence="3" id="KW-1003">Cell membrane</keyword>
<comment type="subcellular location">
    <subcellularLocation>
        <location evidence="1 7">Cell membrane</location>
        <topology evidence="1 7">Multi-pass membrane protein</topology>
    </subcellularLocation>
</comment>
<evidence type="ECO:0000256" key="7">
    <source>
        <dbReference type="RuleBase" id="RU363032"/>
    </source>
</evidence>
<dbReference type="PANTHER" id="PTHR43386:SF23">
    <property type="entry name" value="ABC TRANSPORTER"/>
    <property type="match status" value="1"/>
</dbReference>